<protein>
    <submittedName>
        <fullName evidence="2">DNAse I-like superfamily protein</fullName>
    </submittedName>
</protein>
<evidence type="ECO:0000313" key="3">
    <source>
        <dbReference type="Proteomes" id="UP001604336"/>
    </source>
</evidence>
<dbReference type="EMBL" id="JBFOLK010000004">
    <property type="protein sequence ID" value="KAL2518714.1"/>
    <property type="molecule type" value="Genomic_DNA"/>
</dbReference>
<keyword evidence="3" id="KW-1185">Reference proteome</keyword>
<name>A0ABD1U147_9LAMI</name>
<accession>A0ABD1U147</accession>
<reference evidence="2" key="1">
    <citation type="submission" date="2024-07" db="EMBL/GenBank/DDBJ databases">
        <title>Two chromosome-level genome assemblies of Korean endemic species Abeliophyllum distichum and Forsythia ovata (Oleaceae).</title>
        <authorList>
            <person name="Mun J.H."/>
        </authorList>
    </citation>
    <scope>NUCLEOTIDE SEQUENCE</scope>
    <source>
        <strain evidence="2">KNKB198505000391</strain>
        <tissue evidence="2">Leaf</tissue>
    </source>
</reference>
<evidence type="ECO:0000313" key="1">
    <source>
        <dbReference type="EMBL" id="KAL2518714.1"/>
    </source>
</evidence>
<dbReference type="EMBL" id="JBFOLK010000004">
    <property type="protein sequence ID" value="KAL2518715.1"/>
    <property type="molecule type" value="Genomic_DNA"/>
</dbReference>
<comment type="caution">
    <text evidence="2">The sequence shown here is derived from an EMBL/GenBank/DDBJ whole genome shotgun (WGS) entry which is preliminary data.</text>
</comment>
<organism evidence="2 3">
    <name type="scientific">Abeliophyllum distichum</name>
    <dbReference type="NCBI Taxonomy" id="126358"/>
    <lineage>
        <taxon>Eukaryota</taxon>
        <taxon>Viridiplantae</taxon>
        <taxon>Streptophyta</taxon>
        <taxon>Embryophyta</taxon>
        <taxon>Tracheophyta</taxon>
        <taxon>Spermatophyta</taxon>
        <taxon>Magnoliopsida</taxon>
        <taxon>eudicotyledons</taxon>
        <taxon>Gunneridae</taxon>
        <taxon>Pentapetalae</taxon>
        <taxon>asterids</taxon>
        <taxon>lamiids</taxon>
        <taxon>Lamiales</taxon>
        <taxon>Oleaceae</taxon>
        <taxon>Forsythieae</taxon>
        <taxon>Abeliophyllum</taxon>
    </lineage>
</organism>
<dbReference type="Proteomes" id="UP001604336">
    <property type="component" value="Unassembled WGS sequence"/>
</dbReference>
<dbReference type="AlphaFoldDB" id="A0ABD1U147"/>
<proteinExistence type="predicted"/>
<sequence>MLLAVGRRNLWAGLHQISFSVDGLWLVGGDFNVIAYNGESTGRNTRDSGTSNFADVMKNCGLTDAGYSGGVRDAERVDEAELDHDRDPFPSHRDTLHQVQAVLNRTLSIDEAFWKQNARARWICEGDHNTRCFHSIVQGRRIRARIQSITSASGESVDPIRPGIIPRLVSDEDNLQFNWTPTLIELQEAIFSIDLDNVVRPDRFSSHFFQVCWDIISEDVFQAVLDFIAGGHLLRDFATTSIVLLPKRENACRWLEFRPISLCTMFNKLITKLVNS</sequence>
<reference evidence="3" key="2">
    <citation type="submission" date="2024-07" db="EMBL/GenBank/DDBJ databases">
        <title>Two chromosome-level genome assemblies of Korean endemic species Abeliophyllum distichum and Forsythia ovata (Oleaceae).</title>
        <authorList>
            <person name="Jang H."/>
        </authorList>
    </citation>
    <scope>NUCLEOTIDE SEQUENCE [LARGE SCALE GENOMIC DNA]</scope>
</reference>
<evidence type="ECO:0000313" key="2">
    <source>
        <dbReference type="EMBL" id="KAL2518715.1"/>
    </source>
</evidence>
<gene>
    <name evidence="1" type="ORF">Adt_14961</name>
    <name evidence="2" type="ORF">Adt_14962</name>
</gene>